<keyword evidence="2" id="KW-1185">Reference proteome</keyword>
<protein>
    <submittedName>
        <fullName evidence="1">Uncharacterized protein</fullName>
    </submittedName>
</protein>
<dbReference type="AlphaFoldDB" id="A0A3D9N113"/>
<organism evidence="1 2">
    <name type="scientific">Winogradskyella pacifica</name>
    <dbReference type="NCBI Taxonomy" id="664642"/>
    <lineage>
        <taxon>Bacteria</taxon>
        <taxon>Pseudomonadati</taxon>
        <taxon>Bacteroidota</taxon>
        <taxon>Flavobacteriia</taxon>
        <taxon>Flavobacteriales</taxon>
        <taxon>Flavobacteriaceae</taxon>
        <taxon>Winogradskyella</taxon>
    </lineage>
</organism>
<name>A0A3D9N113_9FLAO</name>
<dbReference type="EMBL" id="QREI01000002">
    <property type="protein sequence ID" value="REE25416.1"/>
    <property type="molecule type" value="Genomic_DNA"/>
</dbReference>
<dbReference type="Proteomes" id="UP000256919">
    <property type="component" value="Unassembled WGS sequence"/>
</dbReference>
<evidence type="ECO:0000313" key="2">
    <source>
        <dbReference type="Proteomes" id="UP000256919"/>
    </source>
</evidence>
<comment type="caution">
    <text evidence="1">The sequence shown here is derived from an EMBL/GenBank/DDBJ whole genome shotgun (WGS) entry which is preliminary data.</text>
</comment>
<dbReference type="RefSeq" id="WP_115808424.1">
    <property type="nucleotide sequence ID" value="NZ_QREI01000002.1"/>
</dbReference>
<proteinExistence type="predicted"/>
<reference evidence="1 2" key="1">
    <citation type="submission" date="2018-07" db="EMBL/GenBank/DDBJ databases">
        <title>Genomic Encyclopedia of Type Strains, Phase III (KMG-III): the genomes of soil and plant-associated and newly described type strains.</title>
        <authorList>
            <person name="Whitman W."/>
        </authorList>
    </citation>
    <scope>NUCLEOTIDE SEQUENCE [LARGE SCALE GENOMIC DNA]</scope>
    <source>
        <strain evidence="1 2">CECT 7948</strain>
    </source>
</reference>
<gene>
    <name evidence="1" type="ORF">DFQ09_1025</name>
</gene>
<accession>A0A3D9N113</accession>
<dbReference type="OrthoDB" id="1117699at2"/>
<sequence>MKIRLTLIFLLLNCFLSYAQYEWTSGQLILKNGDSLIGFIQIPMNVARLVSLGKSEVEFKEDMQGYVNSYDKSQVEKIIFNTYDANPGYYEYALLKKRKYRIFKLLLDGKVKLYTRTVAIEHKEKIIDNPYNPNSDVDVFKYHYEEEQEFYVIREDETKLTPLISHYSLSNFKNRALKYFSDCKDLTEYLKEDLYEEIDIIELVNDYNLICEF</sequence>
<evidence type="ECO:0000313" key="1">
    <source>
        <dbReference type="EMBL" id="REE25416.1"/>
    </source>
</evidence>